<gene>
    <name evidence="1" type="ORF">POL72_41565</name>
</gene>
<comment type="caution">
    <text evidence="1">The sequence shown here is derived from an EMBL/GenBank/DDBJ whole genome shotgun (WGS) entry which is preliminary data.</text>
</comment>
<organism evidence="1 2">
    <name type="scientific">Sorangium atrum</name>
    <dbReference type="NCBI Taxonomy" id="2995308"/>
    <lineage>
        <taxon>Bacteria</taxon>
        <taxon>Pseudomonadati</taxon>
        <taxon>Myxococcota</taxon>
        <taxon>Polyangia</taxon>
        <taxon>Polyangiales</taxon>
        <taxon>Polyangiaceae</taxon>
        <taxon>Sorangium</taxon>
    </lineage>
</organism>
<keyword evidence="2" id="KW-1185">Reference proteome</keyword>
<sequence>MYRQFALEGEVHASLDCVPLSVRRKLDLAEIKISLAGWQALSRAERLALCHLPVDTDEDVAVYAEVLRGFAERAGVALAPLAGAPVRRAAWDRDSVSARLRDRLGPDGALDEGALGRLAELTEEERYAIVKLADPKRGPEKLRALLGELGLSRDAGGERPPG</sequence>
<dbReference type="EMBL" id="JAQNDK010000005">
    <property type="protein sequence ID" value="MDC0684284.1"/>
    <property type="molecule type" value="Genomic_DNA"/>
</dbReference>
<evidence type="ECO:0000313" key="2">
    <source>
        <dbReference type="Proteomes" id="UP001217485"/>
    </source>
</evidence>
<name>A0ABT5CES6_9BACT</name>
<dbReference type="RefSeq" id="WP_272102407.1">
    <property type="nucleotide sequence ID" value="NZ_JAQNDK010000005.1"/>
</dbReference>
<evidence type="ECO:0000313" key="1">
    <source>
        <dbReference type="EMBL" id="MDC0684284.1"/>
    </source>
</evidence>
<dbReference type="Proteomes" id="UP001217485">
    <property type="component" value="Unassembled WGS sequence"/>
</dbReference>
<proteinExistence type="predicted"/>
<reference evidence="1 2" key="1">
    <citation type="submission" date="2023-01" db="EMBL/GenBank/DDBJ databases">
        <title>Minimal conservation of predation-associated metabolite biosynthetic gene clusters underscores biosynthetic potential of Myxococcota including descriptions for ten novel species: Archangium lansinium sp. nov., Myxococcus landrumus sp. nov., Nannocystis bai.</title>
        <authorList>
            <person name="Ahearne A."/>
            <person name="Stevens C."/>
            <person name="Dowd S."/>
        </authorList>
    </citation>
    <scope>NUCLEOTIDE SEQUENCE [LARGE SCALE GENOMIC DNA]</scope>
    <source>
        <strain evidence="1 2">WIWO2</strain>
    </source>
</reference>
<accession>A0ABT5CES6</accession>
<protein>
    <submittedName>
        <fullName evidence="1">Nitrate reductase associated protein</fullName>
    </submittedName>
</protein>
<dbReference type="Pfam" id="PF09655">
    <property type="entry name" value="Nitr_red_assoc"/>
    <property type="match status" value="1"/>
</dbReference>
<dbReference type="InterPro" id="IPR013481">
    <property type="entry name" value="NarM"/>
</dbReference>